<feature type="transmembrane region" description="Helical" evidence="1">
    <location>
        <begin position="128"/>
        <end position="149"/>
    </location>
</feature>
<gene>
    <name evidence="2" type="ORF">H9634_02600</name>
</gene>
<evidence type="ECO:0000313" key="3">
    <source>
        <dbReference type="Proteomes" id="UP000651517"/>
    </source>
</evidence>
<keyword evidence="1" id="KW-0472">Membrane</keyword>
<feature type="transmembrane region" description="Helical" evidence="1">
    <location>
        <begin position="87"/>
        <end position="107"/>
    </location>
</feature>
<dbReference type="Proteomes" id="UP000651517">
    <property type="component" value="Unassembled WGS sequence"/>
</dbReference>
<reference evidence="2 3" key="1">
    <citation type="submission" date="2020-08" db="EMBL/GenBank/DDBJ databases">
        <title>A Genomic Blueprint of the Chicken Gut Microbiome.</title>
        <authorList>
            <person name="Gilroy R."/>
            <person name="Ravi A."/>
            <person name="Getino M."/>
            <person name="Pursley I."/>
            <person name="Horton D.L."/>
            <person name="Alikhan N.-F."/>
            <person name="Baker D."/>
            <person name="Gharbi K."/>
            <person name="Hall N."/>
            <person name="Watson M."/>
            <person name="Adriaenssens E.M."/>
            <person name="Foster-Nyarko E."/>
            <person name="Jarju S."/>
            <person name="Secka A."/>
            <person name="Antonio M."/>
            <person name="Oren A."/>
            <person name="Chaudhuri R."/>
            <person name="La Ragione R.M."/>
            <person name="Hildebrand F."/>
            <person name="Pallen M.J."/>
        </authorList>
    </citation>
    <scope>NUCLEOTIDE SEQUENCE [LARGE SCALE GENOMIC DNA]</scope>
    <source>
        <strain evidence="2 3">Re57</strain>
    </source>
</reference>
<organism evidence="2 3">
    <name type="scientific">Brevibacterium gallinarum</name>
    <dbReference type="NCBI Taxonomy" id="2762220"/>
    <lineage>
        <taxon>Bacteria</taxon>
        <taxon>Bacillati</taxon>
        <taxon>Actinomycetota</taxon>
        <taxon>Actinomycetes</taxon>
        <taxon>Micrococcales</taxon>
        <taxon>Brevibacteriaceae</taxon>
        <taxon>Brevibacterium</taxon>
    </lineage>
</organism>
<keyword evidence="1" id="KW-0812">Transmembrane</keyword>
<protein>
    <submittedName>
        <fullName evidence="2">Uncharacterized protein</fullName>
    </submittedName>
</protein>
<accession>A0ABR8WRJ6</accession>
<proteinExistence type="predicted"/>
<feature type="transmembrane region" description="Helical" evidence="1">
    <location>
        <begin position="6"/>
        <end position="25"/>
    </location>
</feature>
<keyword evidence="3" id="KW-1185">Reference proteome</keyword>
<evidence type="ECO:0000313" key="2">
    <source>
        <dbReference type="EMBL" id="MBD8019670.1"/>
    </source>
</evidence>
<sequence length="151" mass="15855">MNPIAVVFFLVLIVAYAGSALWRVLQARRAVSRAVSQTGAATGPEAVGALVPEAPAVPVSRVGLVVGIIAAVTVFIMQWLLISMPVWALIVWVPAALVVVVAAFEAARIGPQLPWLRPGHRRSDIGSAVTEVTFTLLVIAAVVASVVMAQR</sequence>
<comment type="caution">
    <text evidence="2">The sequence shown here is derived from an EMBL/GenBank/DDBJ whole genome shotgun (WGS) entry which is preliminary data.</text>
</comment>
<evidence type="ECO:0000256" key="1">
    <source>
        <dbReference type="SAM" id="Phobius"/>
    </source>
</evidence>
<feature type="transmembrane region" description="Helical" evidence="1">
    <location>
        <begin position="62"/>
        <end position="81"/>
    </location>
</feature>
<dbReference type="RefSeq" id="WP_191725248.1">
    <property type="nucleotide sequence ID" value="NZ_JACSPY010000002.1"/>
</dbReference>
<keyword evidence="1" id="KW-1133">Transmembrane helix</keyword>
<dbReference type="EMBL" id="JACSPY010000002">
    <property type="protein sequence ID" value="MBD8019670.1"/>
    <property type="molecule type" value="Genomic_DNA"/>
</dbReference>
<name>A0ABR8WRJ6_9MICO</name>